<keyword evidence="7" id="KW-0547">Nucleotide-binding</keyword>
<keyword evidence="9" id="KW-0067">ATP-binding</keyword>
<dbReference type="SMART" id="SM00304">
    <property type="entry name" value="HAMP"/>
    <property type="match status" value="1"/>
</dbReference>
<evidence type="ECO:0000256" key="11">
    <source>
        <dbReference type="ARBA" id="ARBA00023136"/>
    </source>
</evidence>
<dbReference type="CDD" id="cd06225">
    <property type="entry name" value="HAMP"/>
    <property type="match status" value="1"/>
</dbReference>
<evidence type="ECO:0000256" key="12">
    <source>
        <dbReference type="SAM" id="Phobius"/>
    </source>
</evidence>
<dbReference type="STRING" id="62101.AB835_07190"/>
<evidence type="ECO:0000313" key="14">
    <source>
        <dbReference type="EMBL" id="ODS23757.1"/>
    </source>
</evidence>
<keyword evidence="12" id="KW-1133">Transmembrane helix</keyword>
<dbReference type="Gene3D" id="6.10.340.10">
    <property type="match status" value="1"/>
</dbReference>
<dbReference type="SUPFAM" id="SSF158472">
    <property type="entry name" value="HAMP domain-like"/>
    <property type="match status" value="1"/>
</dbReference>
<evidence type="ECO:0000256" key="1">
    <source>
        <dbReference type="ARBA" id="ARBA00000085"/>
    </source>
</evidence>
<dbReference type="Pfam" id="PF00672">
    <property type="entry name" value="HAMP"/>
    <property type="match status" value="1"/>
</dbReference>
<keyword evidence="11 12" id="KW-0472">Membrane</keyword>
<dbReference type="AlphaFoldDB" id="A0A1D2QQ98"/>
<gene>
    <name evidence="14" type="ORF">AB835_07190</name>
</gene>
<comment type="subcellular location">
    <subcellularLocation>
        <location evidence="2">Cell membrane</location>
        <topology evidence="2">Multi-pass membrane protein</topology>
    </subcellularLocation>
</comment>
<evidence type="ECO:0000256" key="10">
    <source>
        <dbReference type="ARBA" id="ARBA00023012"/>
    </source>
</evidence>
<feature type="domain" description="HAMP" evidence="13">
    <location>
        <begin position="186"/>
        <end position="238"/>
    </location>
</feature>
<dbReference type="EC" id="2.7.13.3" evidence="3"/>
<keyword evidence="10" id="KW-0902">Two-component regulatory system</keyword>
<evidence type="ECO:0000256" key="5">
    <source>
        <dbReference type="ARBA" id="ARBA00022553"/>
    </source>
</evidence>
<name>A0A1D2QQ98_9GAMM</name>
<keyword evidence="6" id="KW-0808">Transferase</keyword>
<accession>A0A1D2QQ98</accession>
<dbReference type="InterPro" id="IPR003660">
    <property type="entry name" value="HAMP_dom"/>
</dbReference>
<evidence type="ECO:0000256" key="6">
    <source>
        <dbReference type="ARBA" id="ARBA00022679"/>
    </source>
</evidence>
<evidence type="ECO:0000259" key="13">
    <source>
        <dbReference type="PROSITE" id="PS50885"/>
    </source>
</evidence>
<reference evidence="14 15" key="1">
    <citation type="journal article" date="2016" name="Appl. Environ. Microbiol.">
        <title>Lack of Overt Genome Reduction in the Bryostatin-Producing Bryozoan Symbiont "Candidatus Endobugula sertula".</title>
        <authorList>
            <person name="Miller I.J."/>
            <person name="Vanee N."/>
            <person name="Fong S.S."/>
            <person name="Lim-Fong G.E."/>
            <person name="Kwan J.C."/>
        </authorList>
    </citation>
    <scope>NUCLEOTIDE SEQUENCE [LARGE SCALE GENOMIC DNA]</scope>
    <source>
        <strain evidence="14">AB1-4</strain>
    </source>
</reference>
<dbReference type="EMBL" id="MDLC01000021">
    <property type="protein sequence ID" value="ODS23757.1"/>
    <property type="molecule type" value="Genomic_DNA"/>
</dbReference>
<evidence type="ECO:0000313" key="15">
    <source>
        <dbReference type="Proteomes" id="UP000242502"/>
    </source>
</evidence>
<keyword evidence="4" id="KW-1003">Cell membrane</keyword>
<protein>
    <recommendedName>
        <fullName evidence="3">histidine kinase</fullName>
        <ecNumber evidence="3">2.7.13.3</ecNumber>
    </recommendedName>
</protein>
<keyword evidence="8" id="KW-0418">Kinase</keyword>
<dbReference type="PROSITE" id="PS50885">
    <property type="entry name" value="HAMP"/>
    <property type="match status" value="1"/>
</dbReference>
<feature type="transmembrane region" description="Helical" evidence="12">
    <location>
        <begin position="161"/>
        <end position="184"/>
    </location>
</feature>
<dbReference type="PANTHER" id="PTHR45528">
    <property type="entry name" value="SENSOR HISTIDINE KINASE CPXA"/>
    <property type="match status" value="1"/>
</dbReference>
<dbReference type="PANTHER" id="PTHR45528:SF1">
    <property type="entry name" value="SENSOR HISTIDINE KINASE CPXA"/>
    <property type="match status" value="1"/>
</dbReference>
<dbReference type="Proteomes" id="UP000242502">
    <property type="component" value="Unassembled WGS sequence"/>
</dbReference>
<evidence type="ECO:0000256" key="3">
    <source>
        <dbReference type="ARBA" id="ARBA00012438"/>
    </source>
</evidence>
<keyword evidence="5" id="KW-0597">Phosphoprotein</keyword>
<evidence type="ECO:0000256" key="9">
    <source>
        <dbReference type="ARBA" id="ARBA00022840"/>
    </source>
</evidence>
<sequence length="313" mass="34987">MNSLKDIKWYDTVKTKMISLLILTMMAVMVIAGFYSFKYIQKLETGKLTTFANLSADRLSKSLETPMWNIDREHVSELLNTEMAEKVIVGLVVTDEGDKGVFSSKTRGPSGEIIDSASPFADSGNKHIIQVNRSITHDNKNIGSLDVYITDKYLDEELVNFAFAVVIVIAILALAIFLLMNILLNRIVINPLLELADSADAISRGELNQAFDIGSKDEIGYLGESFKKMQISLRIAMNRLSEPSETPAPTAPERKSTFSMQILQDFLQEIRAAGRMPSLTSIFKFASSRKTVPDDLVSVAWKEWNHQQQGQSR</sequence>
<comment type="caution">
    <text evidence="14">The sequence shown here is derived from an EMBL/GenBank/DDBJ whole genome shotgun (WGS) entry which is preliminary data.</text>
</comment>
<comment type="catalytic activity">
    <reaction evidence="1">
        <text>ATP + protein L-histidine = ADP + protein N-phospho-L-histidine.</text>
        <dbReference type="EC" id="2.7.13.3"/>
    </reaction>
</comment>
<evidence type="ECO:0000256" key="4">
    <source>
        <dbReference type="ARBA" id="ARBA00022475"/>
    </source>
</evidence>
<dbReference type="GO" id="GO:0005524">
    <property type="term" value="F:ATP binding"/>
    <property type="evidence" value="ECO:0007669"/>
    <property type="project" value="UniProtKB-KW"/>
</dbReference>
<proteinExistence type="predicted"/>
<dbReference type="InterPro" id="IPR050398">
    <property type="entry name" value="HssS/ArlS-like"/>
</dbReference>
<keyword evidence="12" id="KW-0812">Transmembrane</keyword>
<dbReference type="GO" id="GO:0005886">
    <property type="term" value="C:plasma membrane"/>
    <property type="evidence" value="ECO:0007669"/>
    <property type="project" value="UniProtKB-SubCell"/>
</dbReference>
<feature type="transmembrane region" description="Helical" evidence="12">
    <location>
        <begin position="20"/>
        <end position="37"/>
    </location>
</feature>
<evidence type="ECO:0000256" key="7">
    <source>
        <dbReference type="ARBA" id="ARBA00022741"/>
    </source>
</evidence>
<organism evidence="14 15">
    <name type="scientific">Candidatus Endobugula sertula</name>
    <name type="common">Bugula neritina bacterial symbiont</name>
    <dbReference type="NCBI Taxonomy" id="62101"/>
    <lineage>
        <taxon>Bacteria</taxon>
        <taxon>Pseudomonadati</taxon>
        <taxon>Pseudomonadota</taxon>
        <taxon>Gammaproteobacteria</taxon>
        <taxon>Cellvibrionales</taxon>
        <taxon>Cellvibrionaceae</taxon>
        <taxon>Candidatus Endobugula</taxon>
    </lineage>
</organism>
<evidence type="ECO:0000256" key="8">
    <source>
        <dbReference type="ARBA" id="ARBA00022777"/>
    </source>
</evidence>
<evidence type="ECO:0000256" key="2">
    <source>
        <dbReference type="ARBA" id="ARBA00004651"/>
    </source>
</evidence>
<dbReference type="GO" id="GO:0000155">
    <property type="term" value="F:phosphorelay sensor kinase activity"/>
    <property type="evidence" value="ECO:0007669"/>
    <property type="project" value="TreeGrafter"/>
</dbReference>